<sequence>MYPCRHIRHPCLPLTGSAASQTKQSSMVTTVYKCMREWYYIGEVPQVAVEAHCELEGWRLGLQPLGMGQVRGQGA</sequence>
<keyword evidence="2" id="KW-1185">Reference proteome</keyword>
<gene>
    <name evidence="1" type="ORF">FGO68_gene9841</name>
</gene>
<protein>
    <submittedName>
        <fullName evidence="1">Uncharacterized protein</fullName>
    </submittedName>
</protein>
<comment type="caution">
    <text evidence="1">The sequence shown here is derived from an EMBL/GenBank/DDBJ whole genome shotgun (WGS) entry which is preliminary data.</text>
</comment>
<dbReference type="EMBL" id="RRYP01016534">
    <property type="protein sequence ID" value="TNV74986.1"/>
    <property type="molecule type" value="Genomic_DNA"/>
</dbReference>
<proteinExistence type="predicted"/>
<evidence type="ECO:0000313" key="1">
    <source>
        <dbReference type="EMBL" id="TNV74986.1"/>
    </source>
</evidence>
<dbReference type="Proteomes" id="UP000785679">
    <property type="component" value="Unassembled WGS sequence"/>
</dbReference>
<name>A0A8J8NH03_HALGN</name>
<accession>A0A8J8NH03</accession>
<reference evidence="1" key="1">
    <citation type="submission" date="2019-06" db="EMBL/GenBank/DDBJ databases">
        <authorList>
            <person name="Zheng W."/>
        </authorList>
    </citation>
    <scope>NUCLEOTIDE SEQUENCE</scope>
    <source>
        <strain evidence="1">QDHG01</strain>
    </source>
</reference>
<evidence type="ECO:0000313" key="2">
    <source>
        <dbReference type="Proteomes" id="UP000785679"/>
    </source>
</evidence>
<dbReference type="AlphaFoldDB" id="A0A8J8NH03"/>
<organism evidence="1 2">
    <name type="scientific">Halteria grandinella</name>
    <dbReference type="NCBI Taxonomy" id="5974"/>
    <lineage>
        <taxon>Eukaryota</taxon>
        <taxon>Sar</taxon>
        <taxon>Alveolata</taxon>
        <taxon>Ciliophora</taxon>
        <taxon>Intramacronucleata</taxon>
        <taxon>Spirotrichea</taxon>
        <taxon>Stichotrichia</taxon>
        <taxon>Sporadotrichida</taxon>
        <taxon>Halteriidae</taxon>
        <taxon>Halteria</taxon>
    </lineage>
</organism>